<sequence length="217" mass="24807">TTKQKYKEDAMPVDEEKVQTEPGGLLEDCFFENIDDMLGLLKQKLPVETQIEGTTEHLRIIIIIWLKREPGSTLMNEEIADTSKTDQAPNYEQDDMQTDKVLHELHAESDKPAPNEEISHDTLILYGKVEVTEKLQPKLDRNKLEKLDPQLKRSVDSQLTDYKKYEHIPSANTSKNSFSYIHRSSWCSNPENPLDTSGGVNKENKNIIPQQAEQTKG</sequence>
<feature type="non-terminal residue" evidence="2">
    <location>
        <position position="1"/>
    </location>
</feature>
<accession>A0ABN7WL86</accession>
<feature type="non-terminal residue" evidence="2">
    <location>
        <position position="217"/>
    </location>
</feature>
<organism evidence="2 3">
    <name type="scientific">Gigaspora margarita</name>
    <dbReference type="NCBI Taxonomy" id="4874"/>
    <lineage>
        <taxon>Eukaryota</taxon>
        <taxon>Fungi</taxon>
        <taxon>Fungi incertae sedis</taxon>
        <taxon>Mucoromycota</taxon>
        <taxon>Glomeromycotina</taxon>
        <taxon>Glomeromycetes</taxon>
        <taxon>Diversisporales</taxon>
        <taxon>Gigasporaceae</taxon>
        <taxon>Gigaspora</taxon>
    </lineage>
</organism>
<protein>
    <submittedName>
        <fullName evidence="2">4442_t:CDS:1</fullName>
    </submittedName>
</protein>
<evidence type="ECO:0000256" key="1">
    <source>
        <dbReference type="SAM" id="MobiDB-lite"/>
    </source>
</evidence>
<reference evidence="2 3" key="1">
    <citation type="submission" date="2021-06" db="EMBL/GenBank/DDBJ databases">
        <authorList>
            <person name="Kallberg Y."/>
            <person name="Tangrot J."/>
            <person name="Rosling A."/>
        </authorList>
    </citation>
    <scope>NUCLEOTIDE SEQUENCE [LARGE SCALE GENOMIC DNA]</scope>
    <source>
        <strain evidence="2 3">120-4 pot B 10/14</strain>
    </source>
</reference>
<feature type="region of interest" description="Disordered" evidence="1">
    <location>
        <begin position="186"/>
        <end position="217"/>
    </location>
</feature>
<gene>
    <name evidence="2" type="ORF">GMARGA_LOCUS32407</name>
</gene>
<keyword evidence="3" id="KW-1185">Reference proteome</keyword>
<evidence type="ECO:0000313" key="3">
    <source>
        <dbReference type="Proteomes" id="UP000789901"/>
    </source>
</evidence>
<evidence type="ECO:0000313" key="2">
    <source>
        <dbReference type="EMBL" id="CAG8835124.1"/>
    </source>
</evidence>
<dbReference type="Proteomes" id="UP000789901">
    <property type="component" value="Unassembled WGS sequence"/>
</dbReference>
<name>A0ABN7WL86_GIGMA</name>
<feature type="compositionally biased region" description="Polar residues" evidence="1">
    <location>
        <begin position="186"/>
        <end position="199"/>
    </location>
</feature>
<dbReference type="EMBL" id="CAJVQB010050859">
    <property type="protein sequence ID" value="CAG8835124.1"/>
    <property type="molecule type" value="Genomic_DNA"/>
</dbReference>
<comment type="caution">
    <text evidence="2">The sequence shown here is derived from an EMBL/GenBank/DDBJ whole genome shotgun (WGS) entry which is preliminary data.</text>
</comment>
<proteinExistence type="predicted"/>
<feature type="compositionally biased region" description="Polar residues" evidence="1">
    <location>
        <begin position="207"/>
        <end position="217"/>
    </location>
</feature>